<dbReference type="InterPro" id="IPR032466">
    <property type="entry name" value="Metal_Hydrolase"/>
</dbReference>
<dbReference type="InterPro" id="IPR032465">
    <property type="entry name" value="ACMSD"/>
</dbReference>
<dbReference type="Proteomes" id="UP000231742">
    <property type="component" value="Unassembled WGS sequence"/>
</dbReference>
<evidence type="ECO:0000313" key="4">
    <source>
        <dbReference type="EMBL" id="PJJ82548.1"/>
    </source>
</evidence>
<dbReference type="InterPro" id="IPR006680">
    <property type="entry name" value="Amidohydro-rel"/>
</dbReference>
<dbReference type="GO" id="GO:0016787">
    <property type="term" value="F:hydrolase activity"/>
    <property type="evidence" value="ECO:0007669"/>
    <property type="project" value="InterPro"/>
</dbReference>
<accession>A0A2M9DAC8</accession>
<reference evidence="4 5" key="1">
    <citation type="submission" date="2017-11" db="EMBL/GenBank/DDBJ databases">
        <title>Genomic Encyclopedia of Archaeal and Bacterial Type Strains, Phase II (KMG-II): From Individual Species to Whole Genera.</title>
        <authorList>
            <person name="Goeker M."/>
        </authorList>
    </citation>
    <scope>NUCLEOTIDE SEQUENCE [LARGE SCALE GENOMIC DNA]</scope>
    <source>
        <strain evidence="4 5">DSM 16400</strain>
    </source>
</reference>
<gene>
    <name evidence="4" type="ORF">CLV85_1750</name>
</gene>
<dbReference type="GO" id="GO:0016831">
    <property type="term" value="F:carboxy-lyase activity"/>
    <property type="evidence" value="ECO:0007669"/>
    <property type="project" value="InterPro"/>
</dbReference>
<dbReference type="GO" id="GO:0005737">
    <property type="term" value="C:cytoplasm"/>
    <property type="evidence" value="ECO:0007669"/>
    <property type="project" value="TreeGrafter"/>
</dbReference>
<keyword evidence="5" id="KW-1185">Reference proteome</keyword>
<proteinExistence type="predicted"/>
<dbReference type="CDD" id="cd01292">
    <property type="entry name" value="metallo-dependent_hydrolases"/>
    <property type="match status" value="1"/>
</dbReference>
<dbReference type="GO" id="GO:0019748">
    <property type="term" value="P:secondary metabolic process"/>
    <property type="evidence" value="ECO:0007669"/>
    <property type="project" value="TreeGrafter"/>
</dbReference>
<evidence type="ECO:0000256" key="1">
    <source>
        <dbReference type="ARBA" id="ARBA00023239"/>
    </source>
</evidence>
<dbReference type="PANTHER" id="PTHR21240:SF28">
    <property type="entry name" value="ISO-OROTATE DECARBOXYLASE (EUROFUNG)"/>
    <property type="match status" value="1"/>
</dbReference>
<dbReference type="SUPFAM" id="SSF51556">
    <property type="entry name" value="Metallo-dependent hydrolases"/>
    <property type="match status" value="1"/>
</dbReference>
<organism evidence="4 5">
    <name type="scientific">Salinibacterium amurskyense</name>
    <dbReference type="NCBI Taxonomy" id="205941"/>
    <lineage>
        <taxon>Bacteria</taxon>
        <taxon>Bacillati</taxon>
        <taxon>Actinomycetota</taxon>
        <taxon>Actinomycetes</taxon>
        <taxon>Micrococcales</taxon>
        <taxon>Microbacteriaceae</taxon>
        <taxon>Salinibacterium</taxon>
    </lineage>
</organism>
<dbReference type="OrthoDB" id="1407586at2"/>
<keyword evidence="1" id="KW-0456">Lyase</keyword>
<protein>
    <recommendedName>
        <fullName evidence="3">Amidohydrolase-related domain-containing protein</fullName>
    </recommendedName>
</protein>
<feature type="domain" description="Amidohydrolase-related" evidence="3">
    <location>
        <begin position="3"/>
        <end position="272"/>
    </location>
</feature>
<dbReference type="Pfam" id="PF04909">
    <property type="entry name" value="Amidohydro_2"/>
    <property type="match status" value="1"/>
</dbReference>
<dbReference type="Gene3D" id="3.20.20.140">
    <property type="entry name" value="Metal-dependent hydrolases"/>
    <property type="match status" value="1"/>
</dbReference>
<sequence>MIVDVHTHNHQPEHWGDEHKKNWEPAYGEPYPRISPAMYDAAMTKAGVDVAIVFGLAATRAGVHTPNRFVADYCAQLSTPTVAFTALDPLDTDWRDQLDEAYELGFKGVKLYPVLSLFDPLDPSFDEFYRLCSERRMTILWHMGATPSAQGRLSLSQPLVVEEVARRHPDLKQIMAHMGHPWQRDAVVVLRKHANVFADVSASWHRPMDGFMALVNAQEWGVVNKLFFGSDYPLWEPADAIARFRSLADFRAGNLPHVLEETVESILHQDALSLLEIPDPRLAK</sequence>
<dbReference type="EMBL" id="PGFH01000001">
    <property type="protein sequence ID" value="PJJ82548.1"/>
    <property type="molecule type" value="Genomic_DNA"/>
</dbReference>
<dbReference type="PANTHER" id="PTHR21240">
    <property type="entry name" value="2-AMINO-3-CARBOXYLMUCONATE-6-SEMIALDEHYDE DECARBOXYLASE"/>
    <property type="match status" value="1"/>
</dbReference>
<name>A0A2M9DAC8_9MICO</name>
<dbReference type="AlphaFoldDB" id="A0A2M9DAC8"/>
<feature type="region of interest" description="Disordered" evidence="2">
    <location>
        <begin position="1"/>
        <end position="21"/>
    </location>
</feature>
<evidence type="ECO:0000256" key="2">
    <source>
        <dbReference type="SAM" id="MobiDB-lite"/>
    </source>
</evidence>
<evidence type="ECO:0000313" key="5">
    <source>
        <dbReference type="Proteomes" id="UP000231742"/>
    </source>
</evidence>
<dbReference type="RefSeq" id="WP_157847486.1">
    <property type="nucleotide sequence ID" value="NZ_BMZU01000001.1"/>
</dbReference>
<evidence type="ECO:0000259" key="3">
    <source>
        <dbReference type="Pfam" id="PF04909"/>
    </source>
</evidence>
<comment type="caution">
    <text evidence="4">The sequence shown here is derived from an EMBL/GenBank/DDBJ whole genome shotgun (WGS) entry which is preliminary data.</text>
</comment>